<dbReference type="Proteomes" id="UP001295444">
    <property type="component" value="Chromosome 04"/>
</dbReference>
<dbReference type="EMBL" id="OW240915">
    <property type="protein sequence ID" value="CAH2285058.1"/>
    <property type="molecule type" value="Genomic_DNA"/>
</dbReference>
<evidence type="ECO:0000313" key="3">
    <source>
        <dbReference type="Proteomes" id="UP001295444"/>
    </source>
</evidence>
<dbReference type="Gene3D" id="3.30.70.1820">
    <property type="entry name" value="L1 transposable element, RRM domain"/>
    <property type="match status" value="1"/>
</dbReference>
<evidence type="ECO:0000256" key="1">
    <source>
        <dbReference type="SAM" id="MobiDB-lite"/>
    </source>
</evidence>
<name>A0AAD1W6C1_PELCU</name>
<protein>
    <recommendedName>
        <fullName evidence="4">L1 transposable element RRM domain-containing protein</fullName>
    </recommendedName>
</protein>
<gene>
    <name evidence="2" type="ORF">PECUL_23A045201</name>
</gene>
<feature type="compositionally biased region" description="Polar residues" evidence="1">
    <location>
        <begin position="22"/>
        <end position="33"/>
    </location>
</feature>
<organism evidence="2 3">
    <name type="scientific">Pelobates cultripes</name>
    <name type="common">Western spadefoot toad</name>
    <dbReference type="NCBI Taxonomy" id="61616"/>
    <lineage>
        <taxon>Eukaryota</taxon>
        <taxon>Metazoa</taxon>
        <taxon>Chordata</taxon>
        <taxon>Craniata</taxon>
        <taxon>Vertebrata</taxon>
        <taxon>Euteleostomi</taxon>
        <taxon>Amphibia</taxon>
        <taxon>Batrachia</taxon>
        <taxon>Anura</taxon>
        <taxon>Pelobatoidea</taxon>
        <taxon>Pelobatidae</taxon>
        <taxon>Pelobates</taxon>
    </lineage>
</organism>
<dbReference type="PANTHER" id="PTHR11505">
    <property type="entry name" value="L1 TRANSPOSABLE ELEMENT-RELATED"/>
    <property type="match status" value="1"/>
</dbReference>
<reference evidence="2" key="1">
    <citation type="submission" date="2022-03" db="EMBL/GenBank/DDBJ databases">
        <authorList>
            <person name="Alioto T."/>
            <person name="Alioto T."/>
            <person name="Gomez Garrido J."/>
        </authorList>
    </citation>
    <scope>NUCLEOTIDE SEQUENCE</scope>
</reference>
<dbReference type="InterPro" id="IPR004244">
    <property type="entry name" value="Transposase_22"/>
</dbReference>
<evidence type="ECO:0000313" key="2">
    <source>
        <dbReference type="EMBL" id="CAH2285058.1"/>
    </source>
</evidence>
<dbReference type="AlphaFoldDB" id="A0AAD1W6C1"/>
<feature type="region of interest" description="Disordered" evidence="1">
    <location>
        <begin position="1"/>
        <end position="34"/>
    </location>
</feature>
<proteinExistence type="predicted"/>
<accession>A0AAD1W6C1</accession>
<evidence type="ECO:0008006" key="4">
    <source>
        <dbReference type="Google" id="ProtNLM"/>
    </source>
</evidence>
<keyword evidence="3" id="KW-1185">Reference proteome</keyword>
<sequence>MDRYLAPSTAGHHEAAGANMADSPTRSLSSEQAEPSLADISADIRALAAAMVTKEDMRALSDTLHAAIRTEVTSLRAELTAQATRMQVAESNVQAMGDRLEATNTAIHRQGNILLQLRRQTEDLDNRGRRSNIRVRGLPEPEGNEDVEATLQMLFRDILGAEAPESMVFDRAHRAARARATDNTPRDIICCLHAYKLKEKIMNKARSRPTWRFRDAEVALYQDLSPLTLEARRALRPVTTLLRDRGIPYKWGFPFMLLARHHDEWFPLRWPEEVPRFLQRLNLPPTEVTDWILGGALTHLRSAHIC</sequence>